<dbReference type="PANTHER" id="PTHR43377:SF1">
    <property type="entry name" value="BILIVERDIN REDUCTASE A"/>
    <property type="match status" value="1"/>
</dbReference>
<evidence type="ECO:0000256" key="1">
    <source>
        <dbReference type="SAM" id="MobiDB-lite"/>
    </source>
</evidence>
<keyword evidence="5" id="KW-1185">Reference proteome</keyword>
<dbReference type="InterPro" id="IPR055170">
    <property type="entry name" value="GFO_IDH_MocA-like_dom"/>
</dbReference>
<feature type="domain" description="GFO/IDH/MocA-like oxidoreductase" evidence="3">
    <location>
        <begin position="127"/>
        <end position="235"/>
    </location>
</feature>
<proteinExistence type="predicted"/>
<name>A0A1H6FVF3_9EURY</name>
<dbReference type="RefSeq" id="WP_090506685.1">
    <property type="nucleotide sequence ID" value="NZ_FNWL01000002.1"/>
</dbReference>
<dbReference type="PANTHER" id="PTHR43377">
    <property type="entry name" value="BILIVERDIN REDUCTASE A"/>
    <property type="match status" value="1"/>
</dbReference>
<dbReference type="Pfam" id="PF22725">
    <property type="entry name" value="GFO_IDH_MocA_C3"/>
    <property type="match status" value="1"/>
</dbReference>
<dbReference type="Proteomes" id="UP000199112">
    <property type="component" value="Unassembled WGS sequence"/>
</dbReference>
<dbReference type="OrthoDB" id="25239at2157"/>
<dbReference type="InterPro" id="IPR000683">
    <property type="entry name" value="Gfo/Idh/MocA-like_OxRdtase_N"/>
</dbReference>
<dbReference type="InterPro" id="IPR051450">
    <property type="entry name" value="Gfo/Idh/MocA_Oxidoreductases"/>
</dbReference>
<dbReference type="AlphaFoldDB" id="A0A1H6FVF3"/>
<feature type="compositionally biased region" description="Acidic residues" evidence="1">
    <location>
        <begin position="362"/>
        <end position="385"/>
    </location>
</feature>
<protein>
    <submittedName>
        <fullName evidence="4">Predicted dehydrogenase</fullName>
    </submittedName>
</protein>
<dbReference type="Pfam" id="PF01408">
    <property type="entry name" value="GFO_IDH_MocA"/>
    <property type="match status" value="1"/>
</dbReference>
<evidence type="ECO:0000259" key="2">
    <source>
        <dbReference type="Pfam" id="PF01408"/>
    </source>
</evidence>
<organism evidence="4 5">
    <name type="scientific">Natronorubrum sediminis</name>
    <dbReference type="NCBI Taxonomy" id="640943"/>
    <lineage>
        <taxon>Archaea</taxon>
        <taxon>Methanobacteriati</taxon>
        <taxon>Methanobacteriota</taxon>
        <taxon>Stenosarchaea group</taxon>
        <taxon>Halobacteria</taxon>
        <taxon>Halobacteriales</taxon>
        <taxon>Natrialbaceae</taxon>
        <taxon>Natronorubrum</taxon>
    </lineage>
</organism>
<dbReference type="Gene3D" id="3.30.360.10">
    <property type="entry name" value="Dihydrodipicolinate Reductase, domain 2"/>
    <property type="match status" value="1"/>
</dbReference>
<dbReference type="EMBL" id="FNWL01000002">
    <property type="protein sequence ID" value="SEH14757.1"/>
    <property type="molecule type" value="Genomic_DNA"/>
</dbReference>
<gene>
    <name evidence="4" type="ORF">SAMN04487967_1753</name>
</gene>
<sequence>MVVQTAVVGAGTVSRSHLAGVRKHPDMELVAVCDLDEQRARERAREFGTMAVTDYTELLEELDCVHVCTPVQTHFEIAKRAIEAGVAVIIEKPSTVTAEEVEKLEELATEHDVPATVIHNHLFYPAVRKVRRLIDDGELGEIRSVNTLYAGLTPPDMVNRGSWVFELPGGEFEEGLPHPIYSLLGIGGLPASEADLSAQTVLSREYEDDFSYDQAQVQYVSRDGALCNVTMLSGTLSQRLHVVTGSEQSVILDEINQSIYRIDEEYTNSVVTRSKKGFDLSAAQLRSTLENAKSVAVSRFDDSWEAKAKTDSHAAIFGEFVEAIEGDGEVPVSLEQSRWTIRVLEEIRKSARRRVGDLEAMAGDETDTAEPTTDLDAEATVDAEL</sequence>
<feature type="domain" description="Gfo/Idh/MocA-like oxidoreductase N-terminal" evidence="2">
    <location>
        <begin position="4"/>
        <end position="118"/>
    </location>
</feature>
<feature type="region of interest" description="Disordered" evidence="1">
    <location>
        <begin position="358"/>
        <end position="385"/>
    </location>
</feature>
<dbReference type="Gene3D" id="3.40.50.720">
    <property type="entry name" value="NAD(P)-binding Rossmann-like Domain"/>
    <property type="match status" value="1"/>
</dbReference>
<reference evidence="5" key="1">
    <citation type="submission" date="2016-10" db="EMBL/GenBank/DDBJ databases">
        <authorList>
            <person name="Varghese N."/>
            <person name="Submissions S."/>
        </authorList>
    </citation>
    <scope>NUCLEOTIDE SEQUENCE [LARGE SCALE GENOMIC DNA]</scope>
    <source>
        <strain evidence="5">CGMCC 1.8981</strain>
    </source>
</reference>
<accession>A0A1H6FVF3</accession>
<dbReference type="SUPFAM" id="SSF55347">
    <property type="entry name" value="Glyceraldehyde-3-phosphate dehydrogenase-like, C-terminal domain"/>
    <property type="match status" value="1"/>
</dbReference>
<dbReference type="SUPFAM" id="SSF51735">
    <property type="entry name" value="NAD(P)-binding Rossmann-fold domains"/>
    <property type="match status" value="1"/>
</dbReference>
<evidence type="ECO:0000259" key="3">
    <source>
        <dbReference type="Pfam" id="PF22725"/>
    </source>
</evidence>
<evidence type="ECO:0000313" key="5">
    <source>
        <dbReference type="Proteomes" id="UP000199112"/>
    </source>
</evidence>
<dbReference type="InterPro" id="IPR036291">
    <property type="entry name" value="NAD(P)-bd_dom_sf"/>
</dbReference>
<evidence type="ECO:0000313" key="4">
    <source>
        <dbReference type="EMBL" id="SEH14757.1"/>
    </source>
</evidence>
<dbReference type="GO" id="GO:0000166">
    <property type="term" value="F:nucleotide binding"/>
    <property type="evidence" value="ECO:0007669"/>
    <property type="project" value="InterPro"/>
</dbReference>